<organism evidence="2 3">
    <name type="scientific">Sporosarcina oncorhynchi</name>
    <dbReference type="NCBI Taxonomy" id="3056444"/>
    <lineage>
        <taxon>Bacteria</taxon>
        <taxon>Bacillati</taxon>
        <taxon>Bacillota</taxon>
        <taxon>Bacilli</taxon>
        <taxon>Bacillales</taxon>
        <taxon>Caryophanaceae</taxon>
        <taxon>Sporosarcina</taxon>
    </lineage>
</organism>
<sequence>MWKDYISTISKDYSFKRPASVAEIGQITEELNVELPKKLLEIYKETNGVYDIFECHLLWPTERIVEDNLFFRNFTDYKDIYMPFDHLLFFSDNGCGDLFGYKILNGCIQTEDIYVWNHEDDSRTRVASSLESFIKGWITGGIST</sequence>
<evidence type="ECO:0000313" key="3">
    <source>
        <dbReference type="Proteomes" id="UP001303902"/>
    </source>
</evidence>
<evidence type="ECO:0000259" key="1">
    <source>
        <dbReference type="SMART" id="SM00860"/>
    </source>
</evidence>
<dbReference type="InterPro" id="IPR018958">
    <property type="entry name" value="Knr4/Smi1-like_dom"/>
</dbReference>
<dbReference type="Gene3D" id="3.40.1580.10">
    <property type="entry name" value="SMI1/KNR4-like"/>
    <property type="match status" value="1"/>
</dbReference>
<reference evidence="2 3" key="1">
    <citation type="submission" date="2023-06" db="EMBL/GenBank/DDBJ databases">
        <title>Sporosarcina sp. nov., isolated from Korean tranditional fermented seafood 'Jeotgal'.</title>
        <authorList>
            <person name="Yang A.I."/>
            <person name="Shin N.-R."/>
        </authorList>
    </citation>
    <scope>NUCLEOTIDE SEQUENCE [LARGE SCALE GENOMIC DNA]</scope>
    <source>
        <strain evidence="2 3">T2O-4</strain>
    </source>
</reference>
<dbReference type="RefSeq" id="WP_317969330.1">
    <property type="nucleotide sequence ID" value="NZ_CP129118.1"/>
</dbReference>
<dbReference type="SMART" id="SM00860">
    <property type="entry name" value="SMI1_KNR4"/>
    <property type="match status" value="1"/>
</dbReference>
<dbReference type="Pfam" id="PF14568">
    <property type="entry name" value="SUKH_6"/>
    <property type="match status" value="1"/>
</dbReference>
<protein>
    <submittedName>
        <fullName evidence="2">SMI1/KNR4 family protein</fullName>
    </submittedName>
</protein>
<dbReference type="InterPro" id="IPR037883">
    <property type="entry name" value="Knr4/Smi1-like_sf"/>
</dbReference>
<proteinExistence type="predicted"/>
<dbReference type="EMBL" id="CP129118">
    <property type="protein sequence ID" value="WOV88362.1"/>
    <property type="molecule type" value="Genomic_DNA"/>
</dbReference>
<accession>A0ABZ0L9M6</accession>
<dbReference type="Proteomes" id="UP001303902">
    <property type="component" value="Chromosome"/>
</dbReference>
<name>A0ABZ0L9M6_9BACL</name>
<feature type="domain" description="Knr4/Smi1-like" evidence="1">
    <location>
        <begin position="18"/>
        <end position="136"/>
    </location>
</feature>
<gene>
    <name evidence="2" type="ORF">QWT69_04355</name>
</gene>
<keyword evidence="3" id="KW-1185">Reference proteome</keyword>
<dbReference type="SUPFAM" id="SSF160631">
    <property type="entry name" value="SMI1/KNR4-like"/>
    <property type="match status" value="1"/>
</dbReference>
<evidence type="ECO:0000313" key="2">
    <source>
        <dbReference type="EMBL" id="WOV88362.1"/>
    </source>
</evidence>